<comment type="similarity">
    <text evidence="1">Belongs to the GST superfamily. NadH family.</text>
</comment>
<accession>A0A3A8Q293</accession>
<feature type="active site" description="Nucleophile" evidence="2">
    <location>
        <position position="14"/>
    </location>
</feature>
<dbReference type="EC" id="5.99.1.4" evidence="1"/>
<dbReference type="AlphaFoldDB" id="A0A3A8Q293"/>
<dbReference type="InterPro" id="IPR051924">
    <property type="entry name" value="GST_Kappa/NadH"/>
</dbReference>
<reference evidence="5" key="1">
    <citation type="submission" date="2018-09" db="EMBL/GenBank/DDBJ databases">
        <authorList>
            <person name="Livingstone P.G."/>
            <person name="Whitworth D.E."/>
        </authorList>
    </citation>
    <scope>NUCLEOTIDE SEQUENCE [LARGE SCALE GENOMIC DNA]</scope>
    <source>
        <strain evidence="5">AB047A</strain>
    </source>
</reference>
<protein>
    <recommendedName>
        <fullName evidence="1">2-hydroxychromene-2-carboxylate isomerase</fullName>
        <ecNumber evidence="1">5.99.1.4</ecNumber>
    </recommendedName>
</protein>
<dbReference type="InterPro" id="IPR044087">
    <property type="entry name" value="NahD-like"/>
</dbReference>
<dbReference type="Pfam" id="PF01323">
    <property type="entry name" value="DSBA"/>
    <property type="match status" value="1"/>
</dbReference>
<dbReference type="InterPro" id="IPR014440">
    <property type="entry name" value="HCCAis_GSTk"/>
</dbReference>
<dbReference type="CDD" id="cd03022">
    <property type="entry name" value="DsbA_HCCA_Iso"/>
    <property type="match status" value="1"/>
</dbReference>
<evidence type="ECO:0000313" key="4">
    <source>
        <dbReference type="EMBL" id="RKH62188.1"/>
    </source>
</evidence>
<name>A0A3A8Q293_9BACT</name>
<evidence type="ECO:0000256" key="1">
    <source>
        <dbReference type="PIRNR" id="PIRNR006386"/>
    </source>
</evidence>
<dbReference type="RefSeq" id="WP_121771340.1">
    <property type="nucleotide sequence ID" value="NZ_RAWM01000116.1"/>
</dbReference>
<dbReference type="GO" id="GO:1901170">
    <property type="term" value="P:naphthalene catabolic process"/>
    <property type="evidence" value="ECO:0007669"/>
    <property type="project" value="InterPro"/>
</dbReference>
<comment type="caution">
    <text evidence="4">The sequence shown here is derived from an EMBL/GenBank/DDBJ whole genome shotgun (WGS) entry which is preliminary data.</text>
</comment>
<evidence type="ECO:0000313" key="5">
    <source>
        <dbReference type="Proteomes" id="UP000282656"/>
    </source>
</evidence>
<keyword evidence="1 4" id="KW-0413">Isomerase</keyword>
<proteinExistence type="inferred from homology"/>
<dbReference type="InterPro" id="IPR001853">
    <property type="entry name" value="DSBA-like_thioredoxin_dom"/>
</dbReference>
<comment type="catalytic activity">
    <reaction evidence="1">
        <text>2-hydroxychromene-2-carboxylate = (3E)-4-(2-hydroxyphenyl)-2-oxobut-3-enoate</text>
        <dbReference type="Rhea" id="RHEA:27401"/>
        <dbReference type="ChEBI" id="CHEBI:59350"/>
        <dbReference type="ChEBI" id="CHEBI:59353"/>
        <dbReference type="EC" id="5.99.1.4"/>
    </reaction>
</comment>
<dbReference type="PANTHER" id="PTHR42943:SF2">
    <property type="entry name" value="GLUTATHIONE S-TRANSFERASE KAPPA 1"/>
    <property type="match status" value="1"/>
</dbReference>
<dbReference type="InterPro" id="IPR036249">
    <property type="entry name" value="Thioredoxin-like_sf"/>
</dbReference>
<dbReference type="EMBL" id="RAWM01000116">
    <property type="protein sequence ID" value="RKH62188.1"/>
    <property type="molecule type" value="Genomic_DNA"/>
</dbReference>
<dbReference type="GO" id="GO:0004602">
    <property type="term" value="F:glutathione peroxidase activity"/>
    <property type="evidence" value="ECO:0007669"/>
    <property type="project" value="TreeGrafter"/>
</dbReference>
<dbReference type="Gene3D" id="3.40.30.10">
    <property type="entry name" value="Glutaredoxin"/>
    <property type="match status" value="1"/>
</dbReference>
<evidence type="ECO:0000259" key="3">
    <source>
        <dbReference type="Pfam" id="PF01323"/>
    </source>
</evidence>
<evidence type="ECO:0000256" key="2">
    <source>
        <dbReference type="PIRSR" id="PIRSR006386-1"/>
    </source>
</evidence>
<dbReference type="GO" id="GO:0018845">
    <property type="term" value="F:2-hydroxychromene-2-carboxylate isomerase activity"/>
    <property type="evidence" value="ECO:0007669"/>
    <property type="project" value="UniProtKB-UniRule"/>
</dbReference>
<dbReference type="OrthoDB" id="5244108at2"/>
<feature type="domain" description="DSBA-like thioredoxin" evidence="3">
    <location>
        <begin position="9"/>
        <end position="194"/>
    </location>
</feature>
<gene>
    <name evidence="4" type="ORF">D7X96_30235</name>
</gene>
<dbReference type="PANTHER" id="PTHR42943">
    <property type="entry name" value="GLUTATHIONE S-TRANSFERASE KAPPA"/>
    <property type="match status" value="1"/>
</dbReference>
<keyword evidence="5" id="KW-1185">Reference proteome</keyword>
<organism evidence="4 5">
    <name type="scientific">Corallococcus interemptor</name>
    <dbReference type="NCBI Taxonomy" id="2316720"/>
    <lineage>
        <taxon>Bacteria</taxon>
        <taxon>Pseudomonadati</taxon>
        <taxon>Myxococcota</taxon>
        <taxon>Myxococcia</taxon>
        <taxon>Myxococcales</taxon>
        <taxon>Cystobacterineae</taxon>
        <taxon>Myxococcaceae</taxon>
        <taxon>Corallococcus</taxon>
    </lineage>
</organism>
<dbReference type="PIRSF" id="PIRSF006386">
    <property type="entry name" value="HCCAis_GSTk"/>
    <property type="match status" value="1"/>
</dbReference>
<dbReference type="SUPFAM" id="SSF52833">
    <property type="entry name" value="Thioredoxin-like"/>
    <property type="match status" value="1"/>
</dbReference>
<dbReference type="GO" id="GO:0004364">
    <property type="term" value="F:glutathione transferase activity"/>
    <property type="evidence" value="ECO:0007669"/>
    <property type="project" value="TreeGrafter"/>
</dbReference>
<sequence>MAPSPLRFCLDYLSPYAYLAWLRMPAIAQKHGRALEPVPVLLAGLLNSVGSIGPAEIPAKRVYVFKQTFRIAHEQGAPFSLPPSHPFNPLLSLRVTAAVEDVAERTRLVTALYLAAWGQGRGIETPEQVDAVLTEAGFDARALLERAQLPEVKDRVRKNTDDALAHGAFGVPSVLVDDEMFWGVDSLGHLERYLEGRDPLTRADLERWRDLPATASRRPEGKPRP</sequence>
<dbReference type="Proteomes" id="UP000282656">
    <property type="component" value="Unassembled WGS sequence"/>
</dbReference>
<dbReference type="GO" id="GO:0006749">
    <property type="term" value="P:glutathione metabolic process"/>
    <property type="evidence" value="ECO:0007669"/>
    <property type="project" value="TreeGrafter"/>
</dbReference>